<keyword evidence="5 6" id="KW-0472">Membrane</keyword>
<dbReference type="InterPro" id="IPR023214">
    <property type="entry name" value="HAD_sf"/>
</dbReference>
<keyword evidence="3" id="KW-1278">Translocase</keyword>
<evidence type="ECO:0000313" key="8">
    <source>
        <dbReference type="EMBL" id="KRM01443.1"/>
    </source>
</evidence>
<dbReference type="PANTHER" id="PTHR42861">
    <property type="entry name" value="CALCIUM-TRANSPORTING ATPASE"/>
    <property type="match status" value="1"/>
</dbReference>
<dbReference type="Gene3D" id="3.40.1110.10">
    <property type="entry name" value="Calcium-transporting ATPase, cytoplasmic domain N"/>
    <property type="match status" value="1"/>
</dbReference>
<evidence type="ECO:0000256" key="3">
    <source>
        <dbReference type="ARBA" id="ARBA00022967"/>
    </source>
</evidence>
<accession>A0A0R1VEH3</accession>
<dbReference type="PRINTS" id="PR00119">
    <property type="entry name" value="CATATPASE"/>
</dbReference>
<keyword evidence="4 6" id="KW-1133">Transmembrane helix</keyword>
<dbReference type="Gene3D" id="3.40.50.1000">
    <property type="entry name" value="HAD superfamily/HAD-like"/>
    <property type="match status" value="1"/>
</dbReference>
<evidence type="ECO:0000259" key="7">
    <source>
        <dbReference type="Pfam" id="PF00122"/>
    </source>
</evidence>
<dbReference type="PATRIC" id="fig|1423749.3.peg.579"/>
<dbReference type="Gene3D" id="2.70.150.10">
    <property type="entry name" value="Calcium-transporting ATPase, cytoplasmic transduction domain A"/>
    <property type="match status" value="1"/>
</dbReference>
<feature type="transmembrane region" description="Helical" evidence="6">
    <location>
        <begin position="714"/>
        <end position="733"/>
    </location>
</feature>
<keyword evidence="9" id="KW-1185">Reference proteome</keyword>
<dbReference type="SUPFAM" id="SSF81653">
    <property type="entry name" value="Calcium ATPase, transduction domain A"/>
    <property type="match status" value="1"/>
</dbReference>
<keyword evidence="2 6" id="KW-0812">Transmembrane</keyword>
<feature type="transmembrane region" description="Helical" evidence="6">
    <location>
        <begin position="623"/>
        <end position="641"/>
    </location>
</feature>
<dbReference type="Pfam" id="PF00702">
    <property type="entry name" value="Hydrolase"/>
    <property type="match status" value="1"/>
</dbReference>
<dbReference type="GO" id="GO:0016887">
    <property type="term" value="F:ATP hydrolysis activity"/>
    <property type="evidence" value="ECO:0007669"/>
    <property type="project" value="InterPro"/>
</dbReference>
<dbReference type="SFLD" id="SFLDG00002">
    <property type="entry name" value="C1.7:_P-type_atpase_like"/>
    <property type="match status" value="1"/>
</dbReference>
<evidence type="ECO:0000313" key="9">
    <source>
        <dbReference type="Proteomes" id="UP000051739"/>
    </source>
</evidence>
<evidence type="ECO:0000256" key="4">
    <source>
        <dbReference type="ARBA" id="ARBA00022989"/>
    </source>
</evidence>
<dbReference type="Proteomes" id="UP000051739">
    <property type="component" value="Unassembled WGS sequence"/>
</dbReference>
<feature type="transmembrane region" description="Helical" evidence="6">
    <location>
        <begin position="745"/>
        <end position="764"/>
    </location>
</feature>
<dbReference type="InterPro" id="IPR036412">
    <property type="entry name" value="HAD-like_sf"/>
</dbReference>
<dbReference type="SFLD" id="SFLDF00027">
    <property type="entry name" value="p-type_atpase"/>
    <property type="match status" value="1"/>
</dbReference>
<dbReference type="GO" id="GO:0005524">
    <property type="term" value="F:ATP binding"/>
    <property type="evidence" value="ECO:0007669"/>
    <property type="project" value="InterPro"/>
</dbReference>
<dbReference type="GO" id="GO:0016020">
    <property type="term" value="C:membrane"/>
    <property type="evidence" value="ECO:0007669"/>
    <property type="project" value="UniProtKB-SubCell"/>
</dbReference>
<dbReference type="InterPro" id="IPR023298">
    <property type="entry name" value="ATPase_P-typ_TM_dom_sf"/>
</dbReference>
<sequence>MSEEIKYPGLTQAEVAQRQRQGLTNQPPEPQFKSDRQIIKDNTLTYFNLIFLILAILLVVVGSYVNLTFLPVIIANTIIGIIQEIRSKRALEKLTVLHASKVQVVRNSQINEIATDRLVLDDVFILKTGMQIPVDGVLLAGSLQVNEALLTGEADEIPKNSDDQVMSGSFVVAGQAYVKATAVGEQAYVNQLTTSAKQVQMDEESVMIKSLNRLIKAVGITLIPLGLALFYRSFVTNGLSFQRSIVSMEAALIGMIPEGLFLLATVALAISAVRLSRQQVLLHSMKSIETLARVTVICVDKTGTITENEMVVDGVTPTQNATRSSIQGILNDFVQAMPNDNSTMQALHQYFTSPSQKQATNLIPFGSAWKFSSVAFDQTSYVLGAPEMVLRDNFDRYHADFAADTQQGVRILVFGKYEGPALNDHVLSAPVTPLAYVRLVNPVRASAPDTFSFFAHQGVKIKVISGDNPETVSAVAQRARIENADQWVNASQLTSDNLTSALQTKTVFGRVTPEQKQQFVEELQAQGEVVAMTGDGVNDILAMKQADTSIAMATGSDATMQAAQMVLLDSDFAKMPAIVNEGRRVVNNIERSASLFLVKNIFSFLLALFTLIFAFNYPLQPSQITLISLFTIGVPSFLLALEANHERISGRFMTNIFTRALPGGVTDAAIVAIIVVCGSLFALSNNEIQTASTLILAGVGFMVLYYMSRPLNGFRLAIFVGCLLGAVIGLTFFKTFFGIKVIDGVAISFAIVLLLSANTVLRYLTKLVDWLLQPHSFKKRGDK</sequence>
<feature type="transmembrane region" description="Helical" evidence="6">
    <location>
        <begin position="214"/>
        <end position="231"/>
    </location>
</feature>
<dbReference type="InterPro" id="IPR008250">
    <property type="entry name" value="ATPase_P-typ_transduc_dom_A_sf"/>
</dbReference>
<dbReference type="InterPro" id="IPR059000">
    <property type="entry name" value="ATPase_P-type_domA"/>
</dbReference>
<dbReference type="EMBL" id="AZFN01000017">
    <property type="protein sequence ID" value="KRM01443.1"/>
    <property type="molecule type" value="Genomic_DNA"/>
</dbReference>
<dbReference type="InterPro" id="IPR018303">
    <property type="entry name" value="ATPase_P-typ_P_site"/>
</dbReference>
<dbReference type="Gene3D" id="1.20.1110.10">
    <property type="entry name" value="Calcium-transporting ATPase, transmembrane domain"/>
    <property type="match status" value="1"/>
</dbReference>
<organism evidence="8 9">
    <name type="scientific">Limosilactobacillus gastricus DSM 16045</name>
    <dbReference type="NCBI Taxonomy" id="1423749"/>
    <lineage>
        <taxon>Bacteria</taxon>
        <taxon>Bacillati</taxon>
        <taxon>Bacillota</taxon>
        <taxon>Bacilli</taxon>
        <taxon>Lactobacillales</taxon>
        <taxon>Lactobacillaceae</taxon>
        <taxon>Limosilactobacillus</taxon>
    </lineage>
</organism>
<dbReference type="PROSITE" id="PS00154">
    <property type="entry name" value="ATPASE_E1_E2"/>
    <property type="match status" value="1"/>
</dbReference>
<dbReference type="InterPro" id="IPR001757">
    <property type="entry name" value="P_typ_ATPase"/>
</dbReference>
<dbReference type="SFLD" id="SFLDS00003">
    <property type="entry name" value="Haloacid_Dehalogenase"/>
    <property type="match status" value="1"/>
</dbReference>
<dbReference type="InterPro" id="IPR023299">
    <property type="entry name" value="ATPase_P-typ_cyto_dom_N"/>
</dbReference>
<feature type="transmembrane region" description="Helical" evidence="6">
    <location>
        <begin position="251"/>
        <end position="275"/>
    </location>
</feature>
<dbReference type="SUPFAM" id="SSF56784">
    <property type="entry name" value="HAD-like"/>
    <property type="match status" value="1"/>
</dbReference>
<dbReference type="AlphaFoldDB" id="A0A0R1VEH3"/>
<feature type="transmembrane region" description="Helical" evidence="6">
    <location>
        <begin position="67"/>
        <end position="85"/>
    </location>
</feature>
<feature type="transmembrane region" description="Helical" evidence="6">
    <location>
        <begin position="593"/>
        <end position="617"/>
    </location>
</feature>
<proteinExistence type="predicted"/>
<evidence type="ECO:0000256" key="6">
    <source>
        <dbReference type="SAM" id="Phobius"/>
    </source>
</evidence>
<protein>
    <submittedName>
        <fullName evidence="8">Cation-transporting ATPase</fullName>
    </submittedName>
</protein>
<feature type="transmembrane region" description="Helical" evidence="6">
    <location>
        <begin position="43"/>
        <end position="61"/>
    </location>
</feature>
<feature type="transmembrane region" description="Helical" evidence="6">
    <location>
        <begin position="688"/>
        <end position="707"/>
    </location>
</feature>
<feature type="transmembrane region" description="Helical" evidence="6">
    <location>
        <begin position="661"/>
        <end position="682"/>
    </location>
</feature>
<reference evidence="8 9" key="1">
    <citation type="journal article" date="2015" name="Genome Announc.">
        <title>Expanding the biotechnology potential of lactobacilli through comparative genomics of 213 strains and associated genera.</title>
        <authorList>
            <person name="Sun Z."/>
            <person name="Harris H.M."/>
            <person name="McCann A."/>
            <person name="Guo C."/>
            <person name="Argimon S."/>
            <person name="Zhang W."/>
            <person name="Yang X."/>
            <person name="Jeffery I.B."/>
            <person name="Cooney J.C."/>
            <person name="Kagawa T.F."/>
            <person name="Liu W."/>
            <person name="Song Y."/>
            <person name="Salvetti E."/>
            <person name="Wrobel A."/>
            <person name="Rasinkangas P."/>
            <person name="Parkhill J."/>
            <person name="Rea M.C."/>
            <person name="O'Sullivan O."/>
            <person name="Ritari J."/>
            <person name="Douillard F.P."/>
            <person name="Paul Ross R."/>
            <person name="Yang R."/>
            <person name="Briner A.E."/>
            <person name="Felis G.E."/>
            <person name="de Vos W.M."/>
            <person name="Barrangou R."/>
            <person name="Klaenhammer T.R."/>
            <person name="Caufield P.W."/>
            <person name="Cui Y."/>
            <person name="Zhang H."/>
            <person name="O'Toole P.W."/>
        </authorList>
    </citation>
    <scope>NUCLEOTIDE SEQUENCE [LARGE SCALE GENOMIC DNA]</scope>
    <source>
        <strain evidence="8 9">DSM 16045</strain>
    </source>
</reference>
<dbReference type="SUPFAM" id="SSF81665">
    <property type="entry name" value="Calcium ATPase, transmembrane domain M"/>
    <property type="match status" value="1"/>
</dbReference>
<feature type="domain" description="P-type ATPase A" evidence="7">
    <location>
        <begin position="98"/>
        <end position="195"/>
    </location>
</feature>
<dbReference type="Pfam" id="PF00122">
    <property type="entry name" value="E1-E2_ATPase"/>
    <property type="match status" value="1"/>
</dbReference>
<comment type="subcellular location">
    <subcellularLocation>
        <location evidence="1">Membrane</location>
        <topology evidence="1">Multi-pass membrane protein</topology>
    </subcellularLocation>
</comment>
<dbReference type="InterPro" id="IPR044492">
    <property type="entry name" value="P_typ_ATPase_HD_dom"/>
</dbReference>
<evidence type="ECO:0000256" key="2">
    <source>
        <dbReference type="ARBA" id="ARBA00022692"/>
    </source>
</evidence>
<evidence type="ECO:0000256" key="5">
    <source>
        <dbReference type="ARBA" id="ARBA00023136"/>
    </source>
</evidence>
<dbReference type="RefSeq" id="WP_056937613.1">
    <property type="nucleotide sequence ID" value="NZ_AZFN01000017.1"/>
</dbReference>
<name>A0A0R1VEH3_9LACO</name>
<gene>
    <name evidence="8" type="ORF">FC60_GL000575</name>
</gene>
<dbReference type="NCBIfam" id="TIGR01494">
    <property type="entry name" value="ATPase_P-type"/>
    <property type="match status" value="2"/>
</dbReference>
<comment type="caution">
    <text evidence="8">The sequence shown here is derived from an EMBL/GenBank/DDBJ whole genome shotgun (WGS) entry which is preliminary data.</text>
</comment>
<evidence type="ECO:0000256" key="1">
    <source>
        <dbReference type="ARBA" id="ARBA00004141"/>
    </source>
</evidence>